<dbReference type="Pfam" id="PF04313">
    <property type="entry name" value="HSDR_N"/>
    <property type="match status" value="1"/>
</dbReference>
<dbReference type="GO" id="GO:0003677">
    <property type="term" value="F:DNA binding"/>
    <property type="evidence" value="ECO:0007669"/>
    <property type="project" value="UniProtKB-KW"/>
</dbReference>
<gene>
    <name evidence="2" type="ORF">PYTT13_07140</name>
</gene>
<evidence type="ECO:0000313" key="3">
    <source>
        <dbReference type="Proteomes" id="UP000229314"/>
    </source>
</evidence>
<dbReference type="Gene3D" id="3.90.1570.30">
    <property type="match status" value="1"/>
</dbReference>
<name>A0A2D2BZE5_9RHOB</name>
<proteinExistence type="predicted"/>
<dbReference type="AlphaFoldDB" id="A0A2D2BZE5"/>
<evidence type="ECO:0000259" key="1">
    <source>
        <dbReference type="Pfam" id="PF04313"/>
    </source>
</evidence>
<organism evidence="2 3">
    <name type="scientific">Paracoccus yeei</name>
    <dbReference type="NCBI Taxonomy" id="147645"/>
    <lineage>
        <taxon>Bacteria</taxon>
        <taxon>Pseudomonadati</taxon>
        <taxon>Pseudomonadota</taxon>
        <taxon>Alphaproteobacteria</taxon>
        <taxon>Rhodobacterales</taxon>
        <taxon>Paracoccaceae</taxon>
        <taxon>Paracoccus</taxon>
    </lineage>
</organism>
<dbReference type="GO" id="GO:0009035">
    <property type="term" value="F:type I site-specific deoxyribonuclease activity"/>
    <property type="evidence" value="ECO:0007669"/>
    <property type="project" value="UniProtKB-EC"/>
</dbReference>
<dbReference type="InterPro" id="IPR007409">
    <property type="entry name" value="Restrct_endonuc_type1_HsdR_N"/>
</dbReference>
<protein>
    <recommendedName>
        <fullName evidence="1">Restriction endonuclease type I HsdR N-terminal domain-containing protein</fullName>
    </recommendedName>
</protein>
<dbReference type="GO" id="GO:0009307">
    <property type="term" value="P:DNA restriction-modification system"/>
    <property type="evidence" value="ECO:0007669"/>
    <property type="project" value="UniProtKB-KW"/>
</dbReference>
<feature type="domain" description="Restriction endonuclease type I HsdR N-terminal" evidence="1">
    <location>
        <begin position="66"/>
        <end position="131"/>
    </location>
</feature>
<evidence type="ECO:0000313" key="2">
    <source>
        <dbReference type="EMBL" id="ATQ55606.1"/>
    </source>
</evidence>
<dbReference type="Proteomes" id="UP000229314">
    <property type="component" value="Chromosome"/>
</dbReference>
<sequence>MELGGRMTGKVSKDQTEYDLETAISAAIEAAFPRLGAAGIKHQIEFSIRLGHATITAKGRESWIRRGRADILLTIDSKPLAILELKKRGVALTTDDGEQGISYARLLPIMAPFVVVTNGNETRIIETFSGQPYTGETPDAKSFEALMLSAARVAAGDRDDAIATLMGSDPQVWTSAVAAASARAVNELTATPDHPLRPFGPLKILRLATRQLAHKLRTSRLVLISGPPLAGKTNILEQLVRLIDPQVAGGLFLECGASEVFRKISDLLTDTLDWPVDPEAARAWVRQLSRAGGPALVLAIDRLDPEDRDDVRMIEDLTSNTFGPALRVVVGLDTDATRRALTSADGRRESPIGRRAAIVEVEDLAEPEYFVALKALAELNMGIMDGGQHSPDLRRPWLLQAMATRLSGIEREGVGVFPAVPGLEIIAQARANFGDPELRRRYGGLAQAIAADAQDQSKPYAMALELMGRYFVRRATLDGILPASDIEWLLRQGYLTPSIADGNVPILTIGFPELLASELARHLSIELRELVETDPVDAAEWLAGAASNFLFGDIVAAQAFLDLSSGNGRVPLALYDALANTTPDREATHAGQLLSTWVEGVGSIDIRPQDDGSTILTINGEDHTVESDNDQGESIGNVHAWLILSQLASCRFVAEGNGSQRRLDPETLLLVGTADFVLRQPRNDILMDSVPVHDSDEGGQFVCHNAGVVEAVTQSILRYLSNEPREDRDTFVAAAMDIDSIYLTARLDIALRMLTRSTDADLAAWASEMLTNTVRPAFLRHAQDH</sequence>
<dbReference type="EMBL" id="CP024422">
    <property type="protein sequence ID" value="ATQ55606.1"/>
    <property type="molecule type" value="Genomic_DNA"/>
</dbReference>
<accession>A0A2D2BZE5</accession>
<dbReference type="GO" id="GO:0005524">
    <property type="term" value="F:ATP binding"/>
    <property type="evidence" value="ECO:0007669"/>
    <property type="project" value="UniProtKB-KW"/>
</dbReference>
<reference evidence="2 3" key="1">
    <citation type="submission" date="2017-10" db="EMBL/GenBank/DDBJ databases">
        <title>Complete genome sequence of Paracoccus yeei TT13 isolated from human skin.</title>
        <authorList>
            <person name="Lee K."/>
            <person name="Lim J.Y."/>
            <person name="Hwang I."/>
        </authorList>
    </citation>
    <scope>NUCLEOTIDE SEQUENCE [LARGE SCALE GENOMIC DNA]</scope>
    <source>
        <strain evidence="2 3">TT13</strain>
    </source>
</reference>